<dbReference type="OMA" id="EYNCLNI"/>
<feature type="non-terminal residue" evidence="4">
    <location>
        <position position="1"/>
    </location>
</feature>
<dbReference type="PANTHER" id="PTHR19871">
    <property type="entry name" value="BETA TRANSDUCIN-RELATED PROTEIN"/>
    <property type="match status" value="1"/>
</dbReference>
<evidence type="ECO:0000313" key="4">
    <source>
        <dbReference type="EMBL" id="ESO97321.1"/>
    </source>
</evidence>
<dbReference type="EMBL" id="KB201305">
    <property type="protein sequence ID" value="ESO97321.1"/>
    <property type="molecule type" value="Genomic_DNA"/>
</dbReference>
<protein>
    <recommendedName>
        <fullName evidence="3">NWD1/2-like winged helix-turn-helix domain-containing protein</fullName>
    </recommendedName>
</protein>
<dbReference type="HOGENOM" id="CLU_104033_0_0_1"/>
<keyword evidence="1" id="KW-0853">WD repeat</keyword>
<dbReference type="STRING" id="225164.V4AU67"/>
<organism evidence="4 5">
    <name type="scientific">Lottia gigantea</name>
    <name type="common">Giant owl limpet</name>
    <dbReference type="NCBI Taxonomy" id="225164"/>
    <lineage>
        <taxon>Eukaryota</taxon>
        <taxon>Metazoa</taxon>
        <taxon>Spiralia</taxon>
        <taxon>Lophotrochozoa</taxon>
        <taxon>Mollusca</taxon>
        <taxon>Gastropoda</taxon>
        <taxon>Patellogastropoda</taxon>
        <taxon>Lottioidea</taxon>
        <taxon>Lottiidae</taxon>
        <taxon>Lottia</taxon>
    </lineage>
</organism>
<dbReference type="RefSeq" id="XP_009051847.1">
    <property type="nucleotide sequence ID" value="XM_009053599.1"/>
</dbReference>
<feature type="non-terminal residue" evidence="4">
    <location>
        <position position="215"/>
    </location>
</feature>
<keyword evidence="5" id="KW-1185">Reference proteome</keyword>
<keyword evidence="2" id="KW-0677">Repeat</keyword>
<dbReference type="OrthoDB" id="6129112at2759"/>
<proteinExistence type="predicted"/>
<accession>V4AU67</accession>
<dbReference type="InterPro" id="IPR052752">
    <property type="entry name" value="NACHT-WD_repeat"/>
</dbReference>
<evidence type="ECO:0000259" key="3">
    <source>
        <dbReference type="Pfam" id="PF25469"/>
    </source>
</evidence>
<dbReference type="CTD" id="20253118"/>
<evidence type="ECO:0000256" key="1">
    <source>
        <dbReference type="ARBA" id="ARBA00022574"/>
    </source>
</evidence>
<dbReference type="AlphaFoldDB" id="V4AU67"/>
<name>V4AU67_LOTGI</name>
<gene>
    <name evidence="4" type="ORF">LOTGIDRAFT_96720</name>
</gene>
<reference evidence="4 5" key="1">
    <citation type="journal article" date="2013" name="Nature">
        <title>Insights into bilaterian evolution from three spiralian genomes.</title>
        <authorList>
            <person name="Simakov O."/>
            <person name="Marletaz F."/>
            <person name="Cho S.J."/>
            <person name="Edsinger-Gonzales E."/>
            <person name="Havlak P."/>
            <person name="Hellsten U."/>
            <person name="Kuo D.H."/>
            <person name="Larsson T."/>
            <person name="Lv J."/>
            <person name="Arendt D."/>
            <person name="Savage R."/>
            <person name="Osoegawa K."/>
            <person name="de Jong P."/>
            <person name="Grimwood J."/>
            <person name="Chapman J.A."/>
            <person name="Shapiro H."/>
            <person name="Aerts A."/>
            <person name="Otillar R.P."/>
            <person name="Terry A.Y."/>
            <person name="Boore J.L."/>
            <person name="Grigoriev I.V."/>
            <person name="Lindberg D.R."/>
            <person name="Seaver E.C."/>
            <person name="Weisblat D.A."/>
            <person name="Putnam N.H."/>
            <person name="Rokhsar D.S."/>
        </authorList>
    </citation>
    <scope>NUCLEOTIDE SEQUENCE [LARGE SCALE GENOMIC DNA]</scope>
</reference>
<dbReference type="PANTHER" id="PTHR19871:SF14">
    <property type="entry name" value="DUF4062 DOMAIN-CONTAINING PROTEIN"/>
    <property type="match status" value="1"/>
</dbReference>
<dbReference type="KEGG" id="lgi:LOTGIDRAFT_96720"/>
<feature type="domain" description="NWD1/2-like winged helix-turn-helix" evidence="3">
    <location>
        <begin position="81"/>
        <end position="195"/>
    </location>
</feature>
<dbReference type="Pfam" id="PF25469">
    <property type="entry name" value="WHD_NWD1"/>
    <property type="match status" value="1"/>
</dbReference>
<dbReference type="InterPro" id="IPR057588">
    <property type="entry name" value="NWD1/2-like_WH"/>
</dbReference>
<evidence type="ECO:0000256" key="2">
    <source>
        <dbReference type="ARBA" id="ARBA00022737"/>
    </source>
</evidence>
<dbReference type="GeneID" id="20253118"/>
<evidence type="ECO:0000313" key="5">
    <source>
        <dbReference type="Proteomes" id="UP000030746"/>
    </source>
</evidence>
<sequence>VFQAMFTNPKRFLPVSTLSNHDVEGILNKWLENNHRKLLDPQLQAVIDAFHKCPIPLFLKLAFDEACRWKSFTPGDQSVLNTTVRTVINDLFNRIEKLHGELLVSRALGYLTLSSGGLTEAELEDILSCDDDVLNDVYMYWTPPVRRLPPLLLVRIKAELGQYFVDRGSDGVRVFYWYHRQFIEAAFDKYCSDENTRNKMHGVLADYFSGVWANG</sequence>
<dbReference type="Proteomes" id="UP000030746">
    <property type="component" value="Unassembled WGS sequence"/>
</dbReference>